<feature type="compositionally biased region" description="Basic and acidic residues" evidence="1">
    <location>
        <begin position="119"/>
        <end position="130"/>
    </location>
</feature>
<dbReference type="AlphaFoldDB" id="A0A6J4PPQ6"/>
<dbReference type="EMBL" id="CADCUP010000212">
    <property type="protein sequence ID" value="CAA9415946.1"/>
    <property type="molecule type" value="Genomic_DNA"/>
</dbReference>
<gene>
    <name evidence="2" type="ORF">AVDCRST_MAG06-3199</name>
</gene>
<accession>A0A6J4PPQ6</accession>
<feature type="non-terminal residue" evidence="2">
    <location>
        <position position="1"/>
    </location>
</feature>
<feature type="region of interest" description="Disordered" evidence="1">
    <location>
        <begin position="1"/>
        <end position="48"/>
    </location>
</feature>
<proteinExistence type="predicted"/>
<evidence type="ECO:0000313" key="2">
    <source>
        <dbReference type="EMBL" id="CAA9415946.1"/>
    </source>
</evidence>
<name>A0A6J4PPQ6_9ACTN</name>
<feature type="non-terminal residue" evidence="2">
    <location>
        <position position="274"/>
    </location>
</feature>
<protein>
    <submittedName>
        <fullName evidence="2">Uncharacterized protein</fullName>
    </submittedName>
</protein>
<reference evidence="2" key="1">
    <citation type="submission" date="2020-02" db="EMBL/GenBank/DDBJ databases">
        <authorList>
            <person name="Meier V. D."/>
        </authorList>
    </citation>
    <scope>NUCLEOTIDE SEQUENCE</scope>
    <source>
        <strain evidence="2">AVDCRST_MAG06</strain>
    </source>
</reference>
<feature type="compositionally biased region" description="Basic residues" evidence="1">
    <location>
        <begin position="197"/>
        <end position="221"/>
    </location>
</feature>
<feature type="compositionally biased region" description="Basic residues" evidence="1">
    <location>
        <begin position="153"/>
        <end position="166"/>
    </location>
</feature>
<sequence>GHHDERAPGHRGSGARLRPFASRSGRPCGSRAAGRGVPVGRPPPRHRGLRRDLHHARWWGARGARRRAGCAVGGGVLHRRARRCPRYLHAGGEAAHRPGPRVAPPVAPAVAPGPGRRAARLEGEAGGGDHHPRRPLPRSGRVRGSAAGPVRAPHLHHHRGPARRCRDRPVPPHPRSTGGGPWCRLPACDDRGSAGVLHRHHARHRGARPRRRPRPLRRRHPRCGDVEGAGIGRIVGRPPRRSRGRDGAVPAQPRPPPPAVALQARGAGRPRGRA</sequence>
<evidence type="ECO:0000256" key="1">
    <source>
        <dbReference type="SAM" id="MobiDB-lite"/>
    </source>
</evidence>
<feature type="region of interest" description="Disordered" evidence="1">
    <location>
        <begin position="92"/>
        <end position="274"/>
    </location>
</feature>
<organism evidence="2">
    <name type="scientific">uncultured Nocardioides sp</name>
    <dbReference type="NCBI Taxonomy" id="198441"/>
    <lineage>
        <taxon>Bacteria</taxon>
        <taxon>Bacillati</taxon>
        <taxon>Actinomycetota</taxon>
        <taxon>Actinomycetes</taxon>
        <taxon>Propionibacteriales</taxon>
        <taxon>Nocardioidaceae</taxon>
        <taxon>Nocardioides</taxon>
        <taxon>environmental samples</taxon>
    </lineage>
</organism>